<dbReference type="GO" id="GO:0032007">
    <property type="term" value="P:negative regulation of TOR signaling"/>
    <property type="evidence" value="ECO:0007669"/>
    <property type="project" value="InterPro"/>
</dbReference>
<dbReference type="Gene3D" id="3.40.50.11210">
    <property type="entry name" value="Rap/Ran-GAP"/>
    <property type="match status" value="1"/>
</dbReference>
<dbReference type="InterPro" id="IPR016024">
    <property type="entry name" value="ARM-type_fold"/>
</dbReference>
<dbReference type="PROSITE" id="PS50085">
    <property type="entry name" value="RAPGAP"/>
    <property type="match status" value="1"/>
</dbReference>
<dbReference type="GO" id="GO:0033596">
    <property type="term" value="C:TSC1-TSC2 complex"/>
    <property type="evidence" value="ECO:0007669"/>
    <property type="project" value="InterPro"/>
</dbReference>
<evidence type="ECO:0000313" key="4">
    <source>
        <dbReference type="EMBL" id="KAG8194109.1"/>
    </source>
</evidence>
<dbReference type="InterPro" id="IPR027107">
    <property type="entry name" value="Tuberin/Ral-act_asu"/>
</dbReference>
<dbReference type="GO" id="GO:0051056">
    <property type="term" value="P:regulation of small GTPase mediated signal transduction"/>
    <property type="evidence" value="ECO:0007669"/>
    <property type="project" value="InterPro"/>
</dbReference>
<dbReference type="SUPFAM" id="SSF111347">
    <property type="entry name" value="Rap/Ran-GAP"/>
    <property type="match status" value="1"/>
</dbReference>
<dbReference type="InterPro" id="IPR024584">
    <property type="entry name" value="Tuberin_N"/>
</dbReference>
<feature type="compositionally biased region" description="Low complexity" evidence="2">
    <location>
        <begin position="1277"/>
        <end position="1294"/>
    </location>
</feature>
<dbReference type="SUPFAM" id="SSF48371">
    <property type="entry name" value="ARM repeat"/>
    <property type="match status" value="1"/>
</dbReference>
<feature type="region of interest" description="Disordered" evidence="2">
    <location>
        <begin position="1112"/>
        <end position="1135"/>
    </location>
</feature>
<comment type="caution">
    <text evidence="4">The sequence shown here is derived from an EMBL/GenBank/DDBJ whole genome shotgun (WGS) entry which is preliminary data.</text>
</comment>
<evidence type="ECO:0000259" key="3">
    <source>
        <dbReference type="PROSITE" id="PS50085"/>
    </source>
</evidence>
<keyword evidence="5" id="KW-1185">Reference proteome</keyword>
<dbReference type="GO" id="GO:0005634">
    <property type="term" value="C:nucleus"/>
    <property type="evidence" value="ECO:0007669"/>
    <property type="project" value="InterPro"/>
</dbReference>
<evidence type="ECO:0000313" key="5">
    <source>
        <dbReference type="Proteomes" id="UP000827092"/>
    </source>
</evidence>
<dbReference type="GO" id="GO:0030178">
    <property type="term" value="P:negative regulation of Wnt signaling pathway"/>
    <property type="evidence" value="ECO:0007669"/>
    <property type="project" value="TreeGrafter"/>
</dbReference>
<gene>
    <name evidence="4" type="ORF">JTE90_003050</name>
</gene>
<accession>A0AAV6VDK3</accession>
<dbReference type="Pfam" id="PF11864">
    <property type="entry name" value="DUF3384"/>
    <property type="match status" value="1"/>
</dbReference>
<proteinExistence type="predicted"/>
<dbReference type="Proteomes" id="UP000827092">
    <property type="component" value="Unassembled WGS sequence"/>
</dbReference>
<dbReference type="FunFam" id="3.40.50.11210:FF:000001">
    <property type="entry name" value="Ral GTPase-activating protein subunit alpha-1 isoform 1"/>
    <property type="match status" value="1"/>
</dbReference>
<dbReference type="InterPro" id="IPR035974">
    <property type="entry name" value="Rap/Ran-GAP_sf"/>
</dbReference>
<dbReference type="PANTHER" id="PTHR10063">
    <property type="entry name" value="TUBERIN"/>
    <property type="match status" value="1"/>
</dbReference>
<dbReference type="GO" id="GO:0046627">
    <property type="term" value="P:negative regulation of insulin receptor signaling pathway"/>
    <property type="evidence" value="ECO:0007669"/>
    <property type="project" value="TreeGrafter"/>
</dbReference>
<organism evidence="4 5">
    <name type="scientific">Oedothorax gibbosus</name>
    <dbReference type="NCBI Taxonomy" id="931172"/>
    <lineage>
        <taxon>Eukaryota</taxon>
        <taxon>Metazoa</taxon>
        <taxon>Ecdysozoa</taxon>
        <taxon>Arthropoda</taxon>
        <taxon>Chelicerata</taxon>
        <taxon>Arachnida</taxon>
        <taxon>Araneae</taxon>
        <taxon>Araneomorphae</taxon>
        <taxon>Entelegynae</taxon>
        <taxon>Araneoidea</taxon>
        <taxon>Linyphiidae</taxon>
        <taxon>Erigoninae</taxon>
        <taxon>Oedothorax</taxon>
    </lineage>
</organism>
<protein>
    <recommendedName>
        <fullName evidence="3">Rap-GAP domain-containing protein</fullName>
    </recommendedName>
</protein>
<keyword evidence="1" id="KW-0343">GTPase activation</keyword>
<dbReference type="PANTHER" id="PTHR10063:SF0">
    <property type="entry name" value="TUBERIN"/>
    <property type="match status" value="1"/>
</dbReference>
<dbReference type="GO" id="GO:0051726">
    <property type="term" value="P:regulation of cell cycle"/>
    <property type="evidence" value="ECO:0007669"/>
    <property type="project" value="TreeGrafter"/>
</dbReference>
<evidence type="ECO:0000256" key="1">
    <source>
        <dbReference type="ARBA" id="ARBA00022468"/>
    </source>
</evidence>
<dbReference type="Pfam" id="PF02145">
    <property type="entry name" value="Rap_GAP"/>
    <property type="match status" value="1"/>
</dbReference>
<dbReference type="InterPro" id="IPR003913">
    <property type="entry name" value="Tuberin"/>
</dbReference>
<feature type="compositionally biased region" description="Polar residues" evidence="2">
    <location>
        <begin position="1309"/>
        <end position="1320"/>
    </location>
</feature>
<dbReference type="InterPro" id="IPR000331">
    <property type="entry name" value="Rap/Ran_GAP_dom"/>
</dbReference>
<dbReference type="Gene3D" id="1.25.10.10">
    <property type="entry name" value="Leucine-rich Repeat Variant"/>
    <property type="match status" value="1"/>
</dbReference>
<sequence>MSRKEKTLEKWKNFFSRRDTTSIDFEGMRVDPYVVELGTLKDISVENSVSHRLKSLKDLYEPVLTKKLADYAVESICKQIEDLLSPHQSAETRHIVFQFYIALINGQLYYMQIMRTYLFRLIVQHNIAEDILPRLDMLKALSENGKTITNFEEEIGPLLLTWFPGFMNIGKVTEFLTLVTNVIKFNAAYLDDNVVEGYIRYILTLVCKTKFLEDLQECLNILEAILCYSHLPQTVLQAFVTILCCTVNIESLVPCSLKQMRNLLGTNIGHTGIFTLCVILQDVNNYKNPKLVRGAVFFIGMALWSEHKVLTLSHPPTAILPSFFKVLESNEIIIVYEVVLALNRLVTECGDQLYNRSNLWDAIFTILEKVFIFVESQPNSQTVIKSLNDLLSVAEKDCPEDSHESLFRIIEMCSDYRNEQSVKKLIVYKSEQLKWYKPNFSANLNLLLEKFFKNEKRSAVQLETLNVVRNARKINASFFEDDIIDQAILQNMSNTDAIPDSSVRKGVVQLLISMLESSKTRWFLDILEVIEKIMKRMFENPLEKGYTVASDSTKDSNSDVVAAVEGLVHAFKGKLFCMPSSQCIEIFSLLVKHINQHYEKQLTYTEEAVQTRKLILEFFFQIRANRHRQIGVYSNAGTDYSLYILCDTGNIDGIESPPTSPPPSSPSSLMPTISYLSYNKAYKVIITCLKEERDWPILEMVLKHIPVMLQNKTLIVKGNCSVSTLCSTLCNLIKERNDRFPDSLKNTPPRLTRTDVQGKIFPCVASLTSYHSNLESHVQRILIKCLQFGLVSRSAKICMEGLTLCILEMQNSMIKLLPDVLLNLSKISATKIVAVSVLEFLSNLIRLPHLYVSFVEDQYMSIFAIALPYTNPFKFNLYTVALAHHVLSMWFLKCRIPFRRDFAKFITKGLRSNLNVPLENQSSSSRSDEGTSSEMTNSAILALHTEFMETGLDLMARFTFGMCTNVPQRSPVAEFLLENGQKSSWLVGNKIVTITTSGCGTKSFKQGLCERCYTSSHELNKNIDPESMGDNESIVDENDSIFMEPEATVETRSSEKFSLERKRHRSAIQGTHTTHSKEVLMESNKTKDDIRLHYQKFRETNAVARRHTYVPDTDRMSTIKSMESSSKSKDSDKSGQLCSCWCTSWAEVHIRRPTGNTSWMMKMNNQVFLPSNPLDVPLSVLNSLILPQIEKEDQISFQSSADNEDLDVVESEFKELSCSKAIDIVPSQRSVPPMRRTNSSPDMNTGWLLSTDREPKQSTFESSAESERSHMAVNEELASGSSKQSSLSKQAQQQPPMPSSFRDRGHTISVMSPNRPTGSENLAKAPEVSQRSGISPSFVFLQLFHNSSFGPATYKPLLLQQTETNTRALTVLDHIPPYDTHKIGIVYVGPGQAEDEVAILSNIYGSARYVEFLKGLGEIVDLSESDPHTTYLGGLDTRGEDGTFALIWHDDVMQVVFHVATFMINKESDKNRNEKKKHIANDGVMIVYNESGEDFKLSTIKGHVTNACIVIKPEDFNSNIVSVKYKTKELADTFGHTESYIVSDPSLPVFVRQMALHANLAALLITRRQQSTKYAQVSNWLERLRTIKRLRSKVLDEIKKKNENFGFESSFDVADYDDFTDYV</sequence>
<feature type="region of interest" description="Disordered" evidence="2">
    <location>
        <begin position="1052"/>
        <end position="1074"/>
    </location>
</feature>
<name>A0AAV6VDK3_9ARAC</name>
<dbReference type="GO" id="GO:0051898">
    <property type="term" value="P:negative regulation of phosphatidylinositol 3-kinase/protein kinase B signal transduction"/>
    <property type="evidence" value="ECO:0007669"/>
    <property type="project" value="TreeGrafter"/>
</dbReference>
<dbReference type="EMBL" id="JAFNEN010000109">
    <property type="protein sequence ID" value="KAG8194109.1"/>
    <property type="molecule type" value="Genomic_DNA"/>
</dbReference>
<dbReference type="GO" id="GO:0005096">
    <property type="term" value="F:GTPase activator activity"/>
    <property type="evidence" value="ECO:0007669"/>
    <property type="project" value="UniProtKB-KW"/>
</dbReference>
<feature type="region of interest" description="Disordered" evidence="2">
    <location>
        <begin position="1227"/>
        <end position="1328"/>
    </location>
</feature>
<feature type="domain" description="Rap-GAP" evidence="3">
    <location>
        <begin position="1369"/>
        <end position="1598"/>
    </location>
</feature>
<evidence type="ECO:0000256" key="2">
    <source>
        <dbReference type="SAM" id="MobiDB-lite"/>
    </source>
</evidence>
<dbReference type="InterPro" id="IPR018515">
    <property type="entry name" value="Tuberin-type_domain"/>
</dbReference>
<dbReference type="InterPro" id="IPR011989">
    <property type="entry name" value="ARM-like"/>
</dbReference>
<reference evidence="4 5" key="1">
    <citation type="journal article" date="2022" name="Nat. Ecol. Evol.">
        <title>A masculinizing supergene underlies an exaggerated male reproductive morph in a spider.</title>
        <authorList>
            <person name="Hendrickx F."/>
            <person name="De Corte Z."/>
            <person name="Sonet G."/>
            <person name="Van Belleghem S.M."/>
            <person name="Kostlbacher S."/>
            <person name="Vangestel C."/>
        </authorList>
    </citation>
    <scope>NUCLEOTIDE SEQUENCE [LARGE SCALE GENOMIC DNA]</scope>
    <source>
        <strain evidence="4">W744_W776</strain>
    </source>
</reference>
<dbReference type="Pfam" id="PF03542">
    <property type="entry name" value="Tuberin"/>
    <property type="match status" value="1"/>
</dbReference>
<dbReference type="PRINTS" id="PR01431">
    <property type="entry name" value="TUBERIN"/>
</dbReference>